<name>A0A0P7XMN5_9BACT</name>
<dbReference type="SUPFAM" id="SSF143011">
    <property type="entry name" value="RelE-like"/>
    <property type="match status" value="1"/>
</dbReference>
<dbReference type="Pfam" id="PF05973">
    <property type="entry name" value="Gp49"/>
    <property type="match status" value="1"/>
</dbReference>
<dbReference type="Gene3D" id="3.30.2310.20">
    <property type="entry name" value="RelE-like"/>
    <property type="match status" value="1"/>
</dbReference>
<dbReference type="AlphaFoldDB" id="A0A0P7XMN5"/>
<dbReference type="InterPro" id="IPR035093">
    <property type="entry name" value="RelE/ParE_toxin_dom_sf"/>
</dbReference>
<proteinExistence type="predicted"/>
<gene>
    <name evidence="1" type="ORF">HLUCCX10_17210</name>
</gene>
<dbReference type="Proteomes" id="UP000050421">
    <property type="component" value="Unassembled WGS sequence"/>
</dbReference>
<accession>A0A0P7XMN5</accession>
<dbReference type="PATRIC" id="fig|1305737.6.peg.667"/>
<comment type="caution">
    <text evidence="1">The sequence shown here is derived from an EMBL/GenBank/DDBJ whole genome shotgun (WGS) entry which is preliminary data.</text>
</comment>
<dbReference type="EMBL" id="LJXT01000163">
    <property type="protein sequence ID" value="KPQ08627.1"/>
    <property type="molecule type" value="Genomic_DNA"/>
</dbReference>
<reference evidence="1 2" key="1">
    <citation type="submission" date="2015-09" db="EMBL/GenBank/DDBJ databases">
        <title>Identification and resolution of microdiversity through metagenomic sequencing of parallel consortia.</title>
        <authorList>
            <person name="Nelson W.C."/>
            <person name="Romine M.F."/>
            <person name="Lindemann S.R."/>
        </authorList>
    </citation>
    <scope>NUCLEOTIDE SEQUENCE [LARGE SCALE GENOMIC DNA]</scope>
    <source>
        <strain evidence="1">HL-49</strain>
    </source>
</reference>
<sequence>MDKVREVIAYQDHFENFLKKQTVKVQNKIYKVIEAIETFERVPETYLKPIKTKKGLYEARVQLASNIWRVFCFFDEGKLVILLNGFQKKTQKTPIKEIEKASKLMDEYYAEKEIQKGKKKRK</sequence>
<dbReference type="OrthoDB" id="573082at2"/>
<dbReference type="eggNOG" id="COG4679">
    <property type="taxonomic scope" value="Bacteria"/>
</dbReference>
<evidence type="ECO:0000313" key="2">
    <source>
        <dbReference type="Proteomes" id="UP000050421"/>
    </source>
</evidence>
<organism evidence="1 2">
    <name type="scientific">Algoriphagus marincola HL-49</name>
    <dbReference type="NCBI Taxonomy" id="1305737"/>
    <lineage>
        <taxon>Bacteria</taxon>
        <taxon>Pseudomonadati</taxon>
        <taxon>Bacteroidota</taxon>
        <taxon>Cytophagia</taxon>
        <taxon>Cytophagales</taxon>
        <taxon>Cyclobacteriaceae</taxon>
        <taxon>Algoriphagus</taxon>
    </lineage>
</organism>
<protein>
    <submittedName>
        <fullName evidence="1">Phage derived protein Gp49-like (DUF891)</fullName>
    </submittedName>
</protein>
<dbReference type="STRING" id="1305737.GCA_000526355_01523"/>
<dbReference type="InterPro" id="IPR009241">
    <property type="entry name" value="HigB-like"/>
</dbReference>
<evidence type="ECO:0000313" key="1">
    <source>
        <dbReference type="EMBL" id="KPQ08627.1"/>
    </source>
</evidence>